<keyword evidence="5 9" id="KW-0949">S-adenosyl-L-methionine</keyword>
<dbReference type="InterPro" id="IPR015421">
    <property type="entry name" value="PyrdxlP-dep_Trfase_major"/>
</dbReference>
<keyword evidence="7 9" id="KW-0663">Pyridoxal phosphate</keyword>
<dbReference type="Gene3D" id="3.40.640.10">
    <property type="entry name" value="Type I PLP-dependent aspartate aminotransferase-like (Major domain)"/>
    <property type="match status" value="1"/>
</dbReference>
<evidence type="ECO:0000256" key="9">
    <source>
        <dbReference type="HAMAP-Rule" id="MF_00834"/>
    </source>
</evidence>
<dbReference type="GO" id="GO:0009102">
    <property type="term" value="P:biotin biosynthetic process"/>
    <property type="evidence" value="ECO:0007669"/>
    <property type="project" value="UniProtKB-UniRule"/>
</dbReference>
<feature type="binding site" evidence="9">
    <location>
        <position position="248"/>
    </location>
    <ligand>
        <name>pyridoxal 5'-phosphate</name>
        <dbReference type="ChEBI" id="CHEBI:597326"/>
    </ligand>
</feature>
<feature type="binding site" evidence="9">
    <location>
        <position position="143"/>
    </location>
    <ligand>
        <name>substrate</name>
    </ligand>
</feature>
<dbReference type="InterPro" id="IPR015424">
    <property type="entry name" value="PyrdxlP-dep_Trfase"/>
</dbReference>
<evidence type="ECO:0000313" key="10">
    <source>
        <dbReference type="EMBL" id="RWR52173.1"/>
    </source>
</evidence>
<dbReference type="Gene3D" id="3.90.1150.10">
    <property type="entry name" value="Aspartate Aminotransferase, domain 1"/>
    <property type="match status" value="1"/>
</dbReference>
<dbReference type="Proteomes" id="UP000288071">
    <property type="component" value="Unassembled WGS sequence"/>
</dbReference>
<evidence type="ECO:0000256" key="5">
    <source>
        <dbReference type="ARBA" id="ARBA00022691"/>
    </source>
</evidence>
<sequence>MDPLAIDRTHLWHPYTSIAAPQPVHRVRAAEGIWLTLDDGTRMIDAMSSWWCVAHGHRHPRLVAALEAQLHSLPHVMFGGLTHDAAIGLARRLVALLPPGLDRIFCCDSGSVAVEVALKMAVQAQRARGARGRTRFATVRGGYHGDTWSAMSLCDPVTGMHGHFGAALAVQHFAPAPPVAFGADWPEDPARNGLGAVAALFEDKGAEIAGFILEPVMQGAGGMRFYHPAFLRGLRALCDRHGVILIFDEIATGFGRTGRMFAMEHAGVTPDILCLGKALTGGMMSLAVTVASSAIAAEISAGDPGVLMHGPTFMANPLACAAACASLDLLAETDWQGAVARIGAQLARELAPARDLPGVADVRTLGAIGVIEMRAPLDSAQVHGFCRAAGVWLRPFGRLLYTMPPFVTGPEDVSRITDAMLSIARQAA</sequence>
<evidence type="ECO:0000256" key="2">
    <source>
        <dbReference type="ARBA" id="ARBA00005063"/>
    </source>
</evidence>
<reference evidence="11" key="2">
    <citation type="submission" date="2019-01" db="EMBL/GenBank/DDBJ databases">
        <title>Sinorhodobacter populi sp. nov. isolated from the symptomatic bark tissue of Populus euramericana canker.</title>
        <authorList>
            <person name="Li Y."/>
        </authorList>
    </citation>
    <scope>NUCLEOTIDE SEQUENCE [LARGE SCALE GENOMIC DNA]</scope>
    <source>
        <strain evidence="11">CGMCC 1.12963</strain>
    </source>
</reference>
<feature type="modified residue" description="N6-(pyridoxal phosphate)lysine" evidence="9">
    <location>
        <position position="277"/>
    </location>
</feature>
<keyword evidence="11" id="KW-1185">Reference proteome</keyword>
<name>A0A3S3PFU3_9RHOB</name>
<dbReference type="InterPro" id="IPR005815">
    <property type="entry name" value="BioA"/>
</dbReference>
<organism evidence="10 11">
    <name type="scientific">Paenirhodobacter huangdaonensis</name>
    <dbReference type="NCBI Taxonomy" id="2501515"/>
    <lineage>
        <taxon>Bacteria</taxon>
        <taxon>Pseudomonadati</taxon>
        <taxon>Pseudomonadota</taxon>
        <taxon>Alphaproteobacteria</taxon>
        <taxon>Rhodobacterales</taxon>
        <taxon>Rhodobacter group</taxon>
        <taxon>Paenirhodobacter</taxon>
    </lineage>
</organism>
<feature type="binding site" evidence="9">
    <location>
        <position position="50"/>
    </location>
    <ligand>
        <name>substrate</name>
    </ligand>
</feature>
<feature type="binding site" evidence="9">
    <location>
        <position position="310"/>
    </location>
    <ligand>
        <name>substrate</name>
    </ligand>
</feature>
<dbReference type="InterPro" id="IPR015422">
    <property type="entry name" value="PyrdxlP-dep_Trfase_small"/>
</dbReference>
<feature type="binding site" evidence="9">
    <location>
        <begin position="311"/>
        <end position="312"/>
    </location>
    <ligand>
        <name>pyridoxal 5'-phosphate</name>
        <dbReference type="ChEBI" id="CHEBI:597326"/>
    </ligand>
</feature>
<dbReference type="HAMAP" id="MF_00834">
    <property type="entry name" value="BioA"/>
    <property type="match status" value="1"/>
</dbReference>
<reference evidence="10 11" key="1">
    <citation type="submission" date="2019-01" db="EMBL/GenBank/DDBJ databases">
        <title>Sinorhodobacter populi sp. nov. isolated from the symptomatic bark tissue of Populus euramericana canker.</title>
        <authorList>
            <person name="Xu G."/>
        </authorList>
    </citation>
    <scope>NUCLEOTIDE SEQUENCE [LARGE SCALE GENOMIC DNA]</scope>
    <source>
        <strain evidence="10 11">CGMCC 1.12963</strain>
    </source>
</reference>
<protein>
    <recommendedName>
        <fullName evidence="9">Adenosylmethionine-8-amino-7-oxononanoate aminotransferase</fullName>
        <ecNumber evidence="9">2.6.1.62</ecNumber>
    </recommendedName>
    <alternativeName>
        <fullName evidence="9">7,8-diamino-pelargonic acid aminotransferase</fullName>
        <shortName evidence="9">DAPA AT</shortName>
        <shortName evidence="9">DAPA aminotransferase</shortName>
    </alternativeName>
    <alternativeName>
        <fullName evidence="9">7,8-diaminononanoate synthase</fullName>
        <shortName evidence="9">DANS</shortName>
    </alternativeName>
    <alternativeName>
        <fullName evidence="9">Diaminopelargonic acid synthase</fullName>
    </alternativeName>
</protein>
<dbReference type="Pfam" id="PF00202">
    <property type="entry name" value="Aminotran_3"/>
    <property type="match status" value="1"/>
</dbReference>
<keyword evidence="4 9" id="KW-0808">Transferase</keyword>
<evidence type="ECO:0000313" key="11">
    <source>
        <dbReference type="Proteomes" id="UP000288071"/>
    </source>
</evidence>
<dbReference type="FunFam" id="3.40.640.10:FF:000004">
    <property type="entry name" value="Acetylornithine aminotransferase"/>
    <property type="match status" value="1"/>
</dbReference>
<dbReference type="InterPro" id="IPR005814">
    <property type="entry name" value="Aminotrans_3"/>
</dbReference>
<dbReference type="RefSeq" id="WP_128156306.1">
    <property type="nucleotide sequence ID" value="NZ_JBHSOM010000006.1"/>
</dbReference>
<dbReference type="UniPathway" id="UPA00078">
    <property type="reaction ID" value="UER00160"/>
</dbReference>
<feature type="binding site" evidence="9">
    <location>
        <begin position="110"/>
        <end position="111"/>
    </location>
    <ligand>
        <name>pyridoxal 5'-phosphate</name>
        <dbReference type="ChEBI" id="CHEBI:597326"/>
    </ligand>
</feature>
<dbReference type="EMBL" id="SAVA01000005">
    <property type="protein sequence ID" value="RWR52173.1"/>
    <property type="molecule type" value="Genomic_DNA"/>
</dbReference>
<evidence type="ECO:0000256" key="3">
    <source>
        <dbReference type="ARBA" id="ARBA00022576"/>
    </source>
</evidence>
<dbReference type="GO" id="GO:0004015">
    <property type="term" value="F:adenosylmethionine-8-amino-7-oxononanoate transaminase activity"/>
    <property type="evidence" value="ECO:0007669"/>
    <property type="project" value="UniProtKB-UniRule"/>
</dbReference>
<feature type="site" description="Participates in the substrate recognition with KAPA and in a stacking interaction with the adenine ring of SAM" evidence="9">
    <location>
        <position position="15"/>
    </location>
</feature>
<evidence type="ECO:0000256" key="7">
    <source>
        <dbReference type="ARBA" id="ARBA00022898"/>
    </source>
</evidence>
<dbReference type="InterPro" id="IPR049704">
    <property type="entry name" value="Aminotrans_3_PPA_site"/>
</dbReference>
<dbReference type="NCBIfam" id="TIGR00508">
    <property type="entry name" value="bioA"/>
    <property type="match status" value="1"/>
</dbReference>
<dbReference type="PANTHER" id="PTHR42684:SF17">
    <property type="entry name" value="ADENOSYLMETHIONINE-8-AMINO-7-OXONONANOATE AMINOTRANSFERASE"/>
    <property type="match status" value="1"/>
</dbReference>
<accession>A0A3S3PFU3</accession>
<gene>
    <name evidence="9 10" type="primary">bioA</name>
    <name evidence="10" type="ORF">EOW66_10435</name>
</gene>
<feature type="binding site" evidence="9">
    <location>
        <position position="277"/>
    </location>
    <ligand>
        <name>substrate</name>
    </ligand>
</feature>
<comment type="catalytic activity">
    <reaction evidence="8 9">
        <text>(8S)-8-amino-7-oxononanoate + S-adenosyl-L-methionine = S-adenosyl-4-methylsulfanyl-2-oxobutanoate + (7R,8S)-7,8-diammoniononanoate</text>
        <dbReference type="Rhea" id="RHEA:16861"/>
        <dbReference type="ChEBI" id="CHEBI:16490"/>
        <dbReference type="ChEBI" id="CHEBI:59789"/>
        <dbReference type="ChEBI" id="CHEBI:149468"/>
        <dbReference type="ChEBI" id="CHEBI:149469"/>
        <dbReference type="EC" id="2.6.1.62"/>
    </reaction>
</comment>
<feature type="binding site" evidence="9">
    <location>
        <position position="394"/>
    </location>
    <ligand>
        <name>substrate</name>
    </ligand>
</feature>
<keyword evidence="9" id="KW-0963">Cytoplasm</keyword>
<comment type="function">
    <text evidence="9">Catalyzes the transfer of the alpha-amino group from S-adenosyl-L-methionine (SAM) to 7-keto-8-aminopelargonic acid (KAPA) to form 7,8-diaminopelargonic acid (DAPA). It is the only aminotransferase known to utilize SAM as an amino donor.</text>
</comment>
<proteinExistence type="inferred from homology"/>
<comment type="pathway">
    <text evidence="2 9">Cofactor biosynthesis; biotin biosynthesis; 7,8-diaminononanoate from 8-amino-7-oxononanoate (SAM route): step 1/1.</text>
</comment>
<evidence type="ECO:0000256" key="6">
    <source>
        <dbReference type="ARBA" id="ARBA00022756"/>
    </source>
</evidence>
<dbReference type="GO" id="GO:0030170">
    <property type="term" value="F:pyridoxal phosphate binding"/>
    <property type="evidence" value="ECO:0007669"/>
    <property type="project" value="UniProtKB-UniRule"/>
</dbReference>
<comment type="subcellular location">
    <subcellularLocation>
        <location evidence="9">Cytoplasm</location>
    </subcellularLocation>
</comment>
<dbReference type="EC" id="2.6.1.62" evidence="9"/>
<comment type="similarity">
    <text evidence="9">Belongs to the class-III pyridoxal-phosphate-dependent aminotransferase family. BioA subfamily.</text>
</comment>
<dbReference type="GO" id="GO:0005737">
    <property type="term" value="C:cytoplasm"/>
    <property type="evidence" value="ECO:0007669"/>
    <property type="project" value="UniProtKB-SubCell"/>
</dbReference>
<dbReference type="SUPFAM" id="SSF53383">
    <property type="entry name" value="PLP-dependent transferases"/>
    <property type="match status" value="1"/>
</dbReference>
<dbReference type="PROSITE" id="PS00600">
    <property type="entry name" value="AA_TRANSFER_CLASS_3"/>
    <property type="match status" value="1"/>
</dbReference>
<dbReference type="PANTHER" id="PTHR42684">
    <property type="entry name" value="ADENOSYLMETHIONINE-8-AMINO-7-OXONONANOATE AMINOTRANSFERASE"/>
    <property type="match status" value="1"/>
</dbReference>
<dbReference type="CDD" id="cd00610">
    <property type="entry name" value="OAT_like"/>
    <property type="match status" value="1"/>
</dbReference>
<comment type="caution">
    <text evidence="10">The sequence shown here is derived from an EMBL/GenBank/DDBJ whole genome shotgun (WGS) entry which is preliminary data.</text>
</comment>
<evidence type="ECO:0000256" key="8">
    <source>
        <dbReference type="ARBA" id="ARBA00048449"/>
    </source>
</evidence>
<keyword evidence="6 9" id="KW-0093">Biotin biosynthesis</keyword>
<evidence type="ECO:0000256" key="4">
    <source>
        <dbReference type="ARBA" id="ARBA00022679"/>
    </source>
</evidence>
<dbReference type="NCBIfam" id="NF004624">
    <property type="entry name" value="PRK05964.1"/>
    <property type="match status" value="1"/>
</dbReference>
<keyword evidence="3 9" id="KW-0032">Aminotransferase</keyword>
<comment type="subunit">
    <text evidence="9">Homodimer.</text>
</comment>
<dbReference type="AlphaFoldDB" id="A0A3S3PFU3"/>
<evidence type="ECO:0000256" key="1">
    <source>
        <dbReference type="ARBA" id="ARBA00001933"/>
    </source>
</evidence>
<comment type="cofactor">
    <cofactor evidence="1 9">
        <name>pyridoxal 5'-phosphate</name>
        <dbReference type="ChEBI" id="CHEBI:597326"/>
    </cofactor>
</comment>